<dbReference type="SUPFAM" id="SSF50630">
    <property type="entry name" value="Acid proteases"/>
    <property type="match status" value="1"/>
</dbReference>
<organism evidence="11 12">
    <name type="scientific">Apostasia shenzhenica</name>
    <dbReference type="NCBI Taxonomy" id="1088818"/>
    <lineage>
        <taxon>Eukaryota</taxon>
        <taxon>Viridiplantae</taxon>
        <taxon>Streptophyta</taxon>
        <taxon>Embryophyta</taxon>
        <taxon>Tracheophyta</taxon>
        <taxon>Spermatophyta</taxon>
        <taxon>Magnoliopsida</taxon>
        <taxon>Liliopsida</taxon>
        <taxon>Asparagales</taxon>
        <taxon>Orchidaceae</taxon>
        <taxon>Apostasioideae</taxon>
        <taxon>Apostasia</taxon>
    </lineage>
</organism>
<keyword evidence="2 8" id="KW-0645">Protease</keyword>
<evidence type="ECO:0000313" key="12">
    <source>
        <dbReference type="Proteomes" id="UP000236161"/>
    </source>
</evidence>
<keyword evidence="5 8" id="KW-0378">Hydrolase</keyword>
<name>A0A2I0A4M0_9ASPA</name>
<dbReference type="Pfam" id="PF14541">
    <property type="entry name" value="TAXi_C"/>
    <property type="match status" value="1"/>
</dbReference>
<dbReference type="OrthoDB" id="2747330at2759"/>
<evidence type="ECO:0000256" key="2">
    <source>
        <dbReference type="ARBA" id="ARBA00022670"/>
    </source>
</evidence>
<feature type="domain" description="Peptidase A1" evidence="10">
    <location>
        <begin position="128"/>
        <end position="461"/>
    </location>
</feature>
<dbReference type="STRING" id="1088818.A0A2I0A4M0"/>
<dbReference type="PRINTS" id="PR00792">
    <property type="entry name" value="PEPSIN"/>
</dbReference>
<dbReference type="PROSITE" id="PS51767">
    <property type="entry name" value="PEPTIDASE_A1"/>
    <property type="match status" value="1"/>
</dbReference>
<dbReference type="InterPro" id="IPR021109">
    <property type="entry name" value="Peptidase_aspartic_dom_sf"/>
</dbReference>
<evidence type="ECO:0000313" key="11">
    <source>
        <dbReference type="EMBL" id="PKA50488.1"/>
    </source>
</evidence>
<evidence type="ECO:0000256" key="7">
    <source>
        <dbReference type="PIRSR" id="PIRSR601461-1"/>
    </source>
</evidence>
<dbReference type="FunFam" id="2.40.70.10:FF:000013">
    <property type="entry name" value="Aspartyl protease AED1"/>
    <property type="match status" value="1"/>
</dbReference>
<dbReference type="GO" id="GO:0004190">
    <property type="term" value="F:aspartic-type endopeptidase activity"/>
    <property type="evidence" value="ECO:0007669"/>
    <property type="project" value="UniProtKB-KW"/>
</dbReference>
<evidence type="ECO:0000256" key="1">
    <source>
        <dbReference type="ARBA" id="ARBA00007447"/>
    </source>
</evidence>
<dbReference type="InterPro" id="IPR001461">
    <property type="entry name" value="Aspartic_peptidase_A1"/>
</dbReference>
<proteinExistence type="inferred from homology"/>
<evidence type="ECO:0000259" key="10">
    <source>
        <dbReference type="PROSITE" id="PS51767"/>
    </source>
</evidence>
<dbReference type="PROSITE" id="PS00141">
    <property type="entry name" value="ASP_PROTEASE"/>
    <property type="match status" value="1"/>
</dbReference>
<dbReference type="FunFam" id="2.40.70.10:FF:000021">
    <property type="entry name" value="Aspartyl protease AED1"/>
    <property type="match status" value="1"/>
</dbReference>
<protein>
    <submittedName>
        <fullName evidence="11">Protein aspartic protease in guard cell 2</fullName>
    </submittedName>
</protein>
<feature type="active site" evidence="7">
    <location>
        <position position="146"/>
    </location>
</feature>
<dbReference type="AlphaFoldDB" id="A0A2I0A4M0"/>
<sequence length="465" mass="49147">MAPPSATSSSSFSLVLSLLSLSLLTLENLSLVAARAVAEEYRVVSADSLIPATVCSAQKAASPSKLIVVHRRGPCSPLSRKSDPSHADLLRHDQARVDSINRLPAAVAGSLATTLPVTPGIALGVGNYIVSIGLGTPRKDFSVVFDTGSDLTWIQCNPCQSCYSQQDPIFDPAQSTTYANISCSSSFCNELDDRSCSSSSTCQYSVRYGDQSQTNGSFVQDTLTVAGDEIAGFRYGCGHQNSGLFGRADGLLGLGREPVSLVVQTGQKYGMVFSYCLPPRSNGTGYLTLGGSGGAAREIQYTPLLTNPKLPTFYFVKLVDIAVGGQRLGIPPAVFSASQGAIVDSGTVITRLPPAAYDQLRRKFQQLMPSYPRAPALSILDTCYDFTGRQTVSVPAVALVFDGGLTANLDFKGIIYVANVSQACLAFAGNDDPADLLIVGNVQQRTFNVVYDLASLRIGFGPNGC</sequence>
<feature type="active site" evidence="7">
    <location>
        <position position="344"/>
    </location>
</feature>
<accession>A0A2I0A4M0</accession>
<dbReference type="InterPro" id="IPR032861">
    <property type="entry name" value="TAXi_N"/>
</dbReference>
<dbReference type="Gene3D" id="2.40.70.10">
    <property type="entry name" value="Acid Proteases"/>
    <property type="match status" value="2"/>
</dbReference>
<dbReference type="Proteomes" id="UP000236161">
    <property type="component" value="Unassembled WGS sequence"/>
</dbReference>
<dbReference type="PANTHER" id="PTHR13683:SF750">
    <property type="entry name" value="ASPARTYL PROTEASE AED1"/>
    <property type="match status" value="1"/>
</dbReference>
<dbReference type="Pfam" id="PF14543">
    <property type="entry name" value="TAXi_N"/>
    <property type="match status" value="1"/>
</dbReference>
<keyword evidence="6" id="KW-1015">Disulfide bond</keyword>
<comment type="similarity">
    <text evidence="1 8">Belongs to the peptidase A1 family.</text>
</comment>
<evidence type="ECO:0000256" key="8">
    <source>
        <dbReference type="RuleBase" id="RU000454"/>
    </source>
</evidence>
<dbReference type="InterPro" id="IPR033873">
    <property type="entry name" value="CND41-like"/>
</dbReference>
<evidence type="ECO:0000256" key="6">
    <source>
        <dbReference type="ARBA" id="ARBA00023157"/>
    </source>
</evidence>
<keyword evidence="4 8" id="KW-0064">Aspartyl protease</keyword>
<dbReference type="CDD" id="cd05472">
    <property type="entry name" value="cnd41_like"/>
    <property type="match status" value="1"/>
</dbReference>
<feature type="signal peptide" evidence="9">
    <location>
        <begin position="1"/>
        <end position="34"/>
    </location>
</feature>
<keyword evidence="3 9" id="KW-0732">Signal</keyword>
<feature type="chain" id="PRO_5014169228" evidence="9">
    <location>
        <begin position="35"/>
        <end position="465"/>
    </location>
</feature>
<dbReference type="PANTHER" id="PTHR13683">
    <property type="entry name" value="ASPARTYL PROTEASES"/>
    <property type="match status" value="1"/>
</dbReference>
<dbReference type="InterPro" id="IPR001969">
    <property type="entry name" value="Aspartic_peptidase_AS"/>
</dbReference>
<dbReference type="InterPro" id="IPR033121">
    <property type="entry name" value="PEPTIDASE_A1"/>
</dbReference>
<dbReference type="GO" id="GO:0006508">
    <property type="term" value="P:proteolysis"/>
    <property type="evidence" value="ECO:0007669"/>
    <property type="project" value="UniProtKB-KW"/>
</dbReference>
<keyword evidence="12" id="KW-1185">Reference proteome</keyword>
<evidence type="ECO:0000256" key="3">
    <source>
        <dbReference type="ARBA" id="ARBA00022729"/>
    </source>
</evidence>
<dbReference type="EMBL" id="KZ452023">
    <property type="protein sequence ID" value="PKA50488.1"/>
    <property type="molecule type" value="Genomic_DNA"/>
</dbReference>
<dbReference type="InterPro" id="IPR032799">
    <property type="entry name" value="TAXi_C"/>
</dbReference>
<evidence type="ECO:0000256" key="4">
    <source>
        <dbReference type="ARBA" id="ARBA00022750"/>
    </source>
</evidence>
<evidence type="ECO:0000256" key="9">
    <source>
        <dbReference type="SAM" id="SignalP"/>
    </source>
</evidence>
<gene>
    <name evidence="11" type="primary">ASPG2</name>
    <name evidence="11" type="ORF">AXF42_Ash013702</name>
</gene>
<evidence type="ECO:0000256" key="5">
    <source>
        <dbReference type="ARBA" id="ARBA00022801"/>
    </source>
</evidence>
<reference evidence="11 12" key="1">
    <citation type="journal article" date="2017" name="Nature">
        <title>The Apostasia genome and the evolution of orchids.</title>
        <authorList>
            <person name="Zhang G.Q."/>
            <person name="Liu K.W."/>
            <person name="Li Z."/>
            <person name="Lohaus R."/>
            <person name="Hsiao Y.Y."/>
            <person name="Niu S.C."/>
            <person name="Wang J.Y."/>
            <person name="Lin Y.C."/>
            <person name="Xu Q."/>
            <person name="Chen L.J."/>
            <person name="Yoshida K."/>
            <person name="Fujiwara S."/>
            <person name="Wang Z.W."/>
            <person name="Zhang Y.Q."/>
            <person name="Mitsuda N."/>
            <person name="Wang M."/>
            <person name="Liu G.H."/>
            <person name="Pecoraro L."/>
            <person name="Huang H.X."/>
            <person name="Xiao X.J."/>
            <person name="Lin M."/>
            <person name="Wu X.Y."/>
            <person name="Wu W.L."/>
            <person name="Chen Y.Y."/>
            <person name="Chang S.B."/>
            <person name="Sakamoto S."/>
            <person name="Ohme-Takagi M."/>
            <person name="Yagi M."/>
            <person name="Zeng S.J."/>
            <person name="Shen C.Y."/>
            <person name="Yeh C.M."/>
            <person name="Luo Y.B."/>
            <person name="Tsai W.C."/>
            <person name="Van de Peer Y."/>
            <person name="Liu Z.J."/>
        </authorList>
    </citation>
    <scope>NUCLEOTIDE SEQUENCE [LARGE SCALE GENOMIC DNA]</scope>
    <source>
        <strain evidence="12">cv. Shenzhen</strain>
        <tissue evidence="11">Stem</tissue>
    </source>
</reference>